<dbReference type="PROSITE" id="PS50850">
    <property type="entry name" value="MFS"/>
    <property type="match status" value="1"/>
</dbReference>
<comment type="caution">
    <text evidence="9">The sequence shown here is derived from an EMBL/GenBank/DDBJ whole genome shotgun (WGS) entry which is preliminary data.</text>
</comment>
<evidence type="ECO:0000313" key="9">
    <source>
        <dbReference type="EMBL" id="MCS3920721.1"/>
    </source>
</evidence>
<feature type="transmembrane region" description="Helical" evidence="7">
    <location>
        <begin position="327"/>
        <end position="349"/>
    </location>
</feature>
<dbReference type="EMBL" id="JANUCP010000006">
    <property type="protein sequence ID" value="MCS3920721.1"/>
    <property type="molecule type" value="Genomic_DNA"/>
</dbReference>
<keyword evidence="2" id="KW-0813">Transport</keyword>
<feature type="transmembrane region" description="Helical" evidence="7">
    <location>
        <begin position="303"/>
        <end position="321"/>
    </location>
</feature>
<feature type="transmembrane region" description="Helical" evidence="7">
    <location>
        <begin position="271"/>
        <end position="291"/>
    </location>
</feature>
<dbReference type="RefSeq" id="WP_259100807.1">
    <property type="nucleotide sequence ID" value="NZ_CP130454.1"/>
</dbReference>
<evidence type="ECO:0000256" key="5">
    <source>
        <dbReference type="ARBA" id="ARBA00022989"/>
    </source>
</evidence>
<keyword evidence="10" id="KW-1185">Reference proteome</keyword>
<keyword evidence="6 7" id="KW-0472">Membrane</keyword>
<sequence length="434" mass="46134">MNGKRSKHLGSDEAVLAAYIELWRREPILRRILTVSLLADTAFGALIPFANFYLSDELKAPPHITGFAFAGYLAVEAIFKAPFGALSDRWGRKAVMVLGLMIAVIATILLGTIRSHYAVMLLFPLAGIGFAAFFPTIAAFVADYAPEEHRGGMMGILNLSYLSGLGISAAVGFLLHHKAGTYKHAFFVTATLLMLAAVLVIAVLPSVKRAQRKGSKPKRPFSLRPRLVRLPALSRPILILASVFAISQFAASMQVPVIVPYAKQVLKLTDLELGLGISLAAGALALIAVPIGRISDDIGRETALRIALASATFALATFPFAKSMVLIAALGLLIGFAWLLAFPAALALVSEVVTDQERGAAVGLIYSGQGMGAIVGAPIGGIIAELATRMSSSKALGLRLPFFVGATALAIAFLLTLWLSYELAKRPVEVEEQE</sequence>
<dbReference type="CDD" id="cd17325">
    <property type="entry name" value="MFS_MdtG_SLC18_like"/>
    <property type="match status" value="1"/>
</dbReference>
<evidence type="ECO:0000313" key="10">
    <source>
        <dbReference type="Proteomes" id="UP001204798"/>
    </source>
</evidence>
<protein>
    <submittedName>
        <fullName evidence="9">MFS family permease</fullName>
    </submittedName>
</protein>
<accession>A0ABT2ES10</accession>
<feature type="transmembrane region" description="Helical" evidence="7">
    <location>
        <begin position="64"/>
        <end position="83"/>
    </location>
</feature>
<feature type="transmembrane region" description="Helical" evidence="7">
    <location>
        <begin position="32"/>
        <end position="52"/>
    </location>
</feature>
<feature type="transmembrane region" description="Helical" evidence="7">
    <location>
        <begin position="154"/>
        <end position="174"/>
    </location>
</feature>
<evidence type="ECO:0000256" key="3">
    <source>
        <dbReference type="ARBA" id="ARBA00022475"/>
    </source>
</evidence>
<dbReference type="Gene3D" id="1.20.1250.20">
    <property type="entry name" value="MFS general substrate transporter like domains"/>
    <property type="match status" value="2"/>
</dbReference>
<dbReference type="PANTHER" id="PTHR23517">
    <property type="entry name" value="RESISTANCE PROTEIN MDTM, PUTATIVE-RELATED-RELATED"/>
    <property type="match status" value="1"/>
</dbReference>
<evidence type="ECO:0000256" key="7">
    <source>
        <dbReference type="SAM" id="Phobius"/>
    </source>
</evidence>
<keyword evidence="5 7" id="KW-1133">Transmembrane helix</keyword>
<dbReference type="InterPro" id="IPR036259">
    <property type="entry name" value="MFS_trans_sf"/>
</dbReference>
<evidence type="ECO:0000256" key="4">
    <source>
        <dbReference type="ARBA" id="ARBA00022692"/>
    </source>
</evidence>
<evidence type="ECO:0000256" key="6">
    <source>
        <dbReference type="ARBA" id="ARBA00023136"/>
    </source>
</evidence>
<keyword evidence="4 7" id="KW-0812">Transmembrane</keyword>
<feature type="transmembrane region" description="Helical" evidence="7">
    <location>
        <begin position="119"/>
        <end position="142"/>
    </location>
</feature>
<evidence type="ECO:0000256" key="2">
    <source>
        <dbReference type="ARBA" id="ARBA00022448"/>
    </source>
</evidence>
<dbReference type="InterPro" id="IPR011701">
    <property type="entry name" value="MFS"/>
</dbReference>
<keyword evidence="3" id="KW-1003">Cell membrane</keyword>
<feature type="transmembrane region" description="Helical" evidence="7">
    <location>
        <begin position="186"/>
        <end position="207"/>
    </location>
</feature>
<dbReference type="InterPro" id="IPR020846">
    <property type="entry name" value="MFS_dom"/>
</dbReference>
<evidence type="ECO:0000259" key="8">
    <source>
        <dbReference type="PROSITE" id="PS50850"/>
    </source>
</evidence>
<feature type="transmembrane region" description="Helical" evidence="7">
    <location>
        <begin position="396"/>
        <end position="419"/>
    </location>
</feature>
<dbReference type="PANTHER" id="PTHR23517:SF3">
    <property type="entry name" value="INTEGRAL MEMBRANE TRANSPORT PROTEIN"/>
    <property type="match status" value="1"/>
</dbReference>
<comment type="subcellular location">
    <subcellularLocation>
        <location evidence="1">Cell membrane</location>
        <topology evidence="1">Multi-pass membrane protein</topology>
    </subcellularLocation>
</comment>
<organism evidence="9 10">
    <name type="scientific">Candidatus Fervidibacter sacchari</name>
    <dbReference type="NCBI Taxonomy" id="1448929"/>
    <lineage>
        <taxon>Bacteria</taxon>
        <taxon>Candidatus Fervidibacterota</taxon>
        <taxon>Candidatus Fervidibacter</taxon>
    </lineage>
</organism>
<feature type="transmembrane region" description="Helical" evidence="7">
    <location>
        <begin position="95"/>
        <end position="113"/>
    </location>
</feature>
<dbReference type="Proteomes" id="UP001204798">
    <property type="component" value="Unassembled WGS sequence"/>
</dbReference>
<dbReference type="InterPro" id="IPR050171">
    <property type="entry name" value="MFS_Transporters"/>
</dbReference>
<proteinExistence type="predicted"/>
<name>A0ABT2ES10_9BACT</name>
<evidence type="ECO:0000256" key="1">
    <source>
        <dbReference type="ARBA" id="ARBA00004651"/>
    </source>
</evidence>
<gene>
    <name evidence="9" type="ORF">M2350_003156</name>
</gene>
<feature type="domain" description="Major facilitator superfamily (MFS) profile" evidence="8">
    <location>
        <begin position="28"/>
        <end position="424"/>
    </location>
</feature>
<reference evidence="9 10" key="1">
    <citation type="submission" date="2022-08" db="EMBL/GenBank/DDBJ databases">
        <title>Bacterial and archaeal communities from various locations to study Microbial Dark Matter (Phase II).</title>
        <authorList>
            <person name="Stepanauskas R."/>
        </authorList>
    </citation>
    <scope>NUCLEOTIDE SEQUENCE [LARGE SCALE GENOMIC DNA]</scope>
    <source>
        <strain evidence="9 10">PD1</strain>
    </source>
</reference>
<feature type="transmembrane region" description="Helical" evidence="7">
    <location>
        <begin position="227"/>
        <end position="251"/>
    </location>
</feature>
<feature type="transmembrane region" description="Helical" evidence="7">
    <location>
        <begin position="361"/>
        <end position="384"/>
    </location>
</feature>
<dbReference type="SUPFAM" id="SSF103473">
    <property type="entry name" value="MFS general substrate transporter"/>
    <property type="match status" value="1"/>
</dbReference>
<dbReference type="Pfam" id="PF07690">
    <property type="entry name" value="MFS_1"/>
    <property type="match status" value="1"/>
</dbReference>